<proteinExistence type="predicted"/>
<evidence type="ECO:0000256" key="3">
    <source>
        <dbReference type="ARBA" id="ARBA00022692"/>
    </source>
</evidence>
<feature type="transmembrane region" description="Helical" evidence="7">
    <location>
        <begin position="209"/>
        <end position="227"/>
    </location>
</feature>
<evidence type="ECO:0000313" key="10">
    <source>
        <dbReference type="Proteomes" id="UP001497382"/>
    </source>
</evidence>
<feature type="transmembrane region" description="Helical" evidence="7">
    <location>
        <begin position="265"/>
        <end position="288"/>
    </location>
</feature>
<keyword evidence="10" id="KW-1185">Reference proteome</keyword>
<comment type="subcellular location">
    <subcellularLocation>
        <location evidence="1">Cell membrane</location>
        <topology evidence="1">Multi-pass membrane protein</topology>
    </subcellularLocation>
</comment>
<keyword evidence="5 7" id="KW-0472">Membrane</keyword>
<feature type="transmembrane region" description="Helical" evidence="7">
    <location>
        <begin position="175"/>
        <end position="197"/>
    </location>
</feature>
<dbReference type="Proteomes" id="UP001497382">
    <property type="component" value="Unassembled WGS sequence"/>
</dbReference>
<dbReference type="PANTHER" id="PTHR11662">
    <property type="entry name" value="SOLUTE CARRIER FAMILY 17"/>
    <property type="match status" value="1"/>
</dbReference>
<dbReference type="InterPro" id="IPR011701">
    <property type="entry name" value="MFS"/>
</dbReference>
<feature type="transmembrane region" description="Helical" evidence="7">
    <location>
        <begin position="140"/>
        <end position="163"/>
    </location>
</feature>
<feature type="transmembrane region" description="Helical" evidence="7">
    <location>
        <begin position="580"/>
        <end position="599"/>
    </location>
</feature>
<feature type="transmembrane region" description="Helical" evidence="7">
    <location>
        <begin position="611"/>
        <end position="631"/>
    </location>
</feature>
<organism evidence="9 10">
    <name type="scientific">Larinioides sclopetarius</name>
    <dbReference type="NCBI Taxonomy" id="280406"/>
    <lineage>
        <taxon>Eukaryota</taxon>
        <taxon>Metazoa</taxon>
        <taxon>Ecdysozoa</taxon>
        <taxon>Arthropoda</taxon>
        <taxon>Chelicerata</taxon>
        <taxon>Arachnida</taxon>
        <taxon>Araneae</taxon>
        <taxon>Araneomorphae</taxon>
        <taxon>Entelegynae</taxon>
        <taxon>Araneoidea</taxon>
        <taxon>Araneidae</taxon>
        <taxon>Larinioides</taxon>
    </lineage>
</organism>
<dbReference type="GO" id="GO:0006820">
    <property type="term" value="P:monoatomic anion transport"/>
    <property type="evidence" value="ECO:0007669"/>
    <property type="project" value="TreeGrafter"/>
</dbReference>
<keyword evidence="3 7" id="KW-0812">Transmembrane</keyword>
<dbReference type="GO" id="GO:0022857">
    <property type="term" value="F:transmembrane transporter activity"/>
    <property type="evidence" value="ECO:0007669"/>
    <property type="project" value="InterPro"/>
</dbReference>
<feature type="transmembrane region" description="Helical" evidence="7">
    <location>
        <begin position="712"/>
        <end position="732"/>
    </location>
</feature>
<evidence type="ECO:0000313" key="9">
    <source>
        <dbReference type="EMBL" id="CAL1268936.1"/>
    </source>
</evidence>
<feature type="transmembrane region" description="Helical" evidence="7">
    <location>
        <begin position="87"/>
        <end position="107"/>
    </location>
</feature>
<dbReference type="Pfam" id="PF07690">
    <property type="entry name" value="MFS_1"/>
    <property type="match status" value="2"/>
</dbReference>
<dbReference type="FunFam" id="1.20.1250.20:FF:000423">
    <property type="entry name" value="Putative inorganic phosphate cotransporter-like Protein"/>
    <property type="match status" value="1"/>
</dbReference>
<evidence type="ECO:0000256" key="2">
    <source>
        <dbReference type="ARBA" id="ARBA00022475"/>
    </source>
</evidence>
<feature type="transmembrane region" description="Helical" evidence="7">
    <location>
        <begin position="413"/>
        <end position="433"/>
    </location>
</feature>
<evidence type="ECO:0000256" key="6">
    <source>
        <dbReference type="ARBA" id="ARBA00023180"/>
    </source>
</evidence>
<dbReference type="InterPro" id="IPR020846">
    <property type="entry name" value="MFS_dom"/>
</dbReference>
<keyword evidence="4 7" id="KW-1133">Transmembrane helix</keyword>
<dbReference type="PANTHER" id="PTHR11662:SF399">
    <property type="entry name" value="FI19708P1-RELATED"/>
    <property type="match status" value="1"/>
</dbReference>
<feature type="transmembrane region" description="Helical" evidence="7">
    <location>
        <begin position="114"/>
        <end position="134"/>
    </location>
</feature>
<dbReference type="PROSITE" id="PS50850">
    <property type="entry name" value="MFS"/>
    <property type="match status" value="1"/>
</dbReference>
<evidence type="ECO:0000259" key="8">
    <source>
        <dbReference type="PROSITE" id="PS50850"/>
    </source>
</evidence>
<protein>
    <recommendedName>
        <fullName evidence="8">Major facilitator superfamily (MFS) profile domain-containing protein</fullName>
    </recommendedName>
</protein>
<feature type="non-terminal residue" evidence="9">
    <location>
        <position position="753"/>
    </location>
</feature>
<dbReference type="EMBL" id="CAXIEN010000037">
    <property type="protein sequence ID" value="CAL1268936.1"/>
    <property type="molecule type" value="Genomic_DNA"/>
</dbReference>
<feature type="transmembrane region" description="Helical" evidence="7">
    <location>
        <begin position="12"/>
        <end position="29"/>
    </location>
</feature>
<evidence type="ECO:0000256" key="4">
    <source>
        <dbReference type="ARBA" id="ARBA00022989"/>
    </source>
</evidence>
<gene>
    <name evidence="9" type="ORF">LARSCL_LOCUS4462</name>
</gene>
<dbReference type="FunFam" id="1.20.1250.20:FF:000067">
    <property type="entry name" value="sialin isoform X2"/>
    <property type="match status" value="1"/>
</dbReference>
<dbReference type="InterPro" id="IPR050382">
    <property type="entry name" value="MFS_Na/Anion_cotransporter"/>
</dbReference>
<feature type="transmembrane region" description="Helical" evidence="7">
    <location>
        <begin position="489"/>
        <end position="509"/>
    </location>
</feature>
<evidence type="ECO:0000256" key="5">
    <source>
        <dbReference type="ARBA" id="ARBA00023136"/>
    </source>
</evidence>
<name>A0AAV1ZAZ7_9ARAC</name>
<dbReference type="GO" id="GO:0005886">
    <property type="term" value="C:plasma membrane"/>
    <property type="evidence" value="ECO:0007669"/>
    <property type="project" value="UniProtKB-SubCell"/>
</dbReference>
<feature type="transmembrane region" description="Helical" evidence="7">
    <location>
        <begin position="672"/>
        <end position="692"/>
    </location>
</feature>
<evidence type="ECO:0000256" key="7">
    <source>
        <dbReference type="SAM" id="Phobius"/>
    </source>
</evidence>
<dbReference type="SUPFAM" id="SSF103473">
    <property type="entry name" value="MFS general substrate transporter"/>
    <property type="match status" value="2"/>
</dbReference>
<comment type="caution">
    <text evidence="9">The sequence shown here is derived from an EMBL/GenBank/DDBJ whole genome shotgun (WGS) entry which is preliminary data.</text>
</comment>
<reference evidence="9 10" key="1">
    <citation type="submission" date="2024-04" db="EMBL/GenBank/DDBJ databases">
        <authorList>
            <person name="Rising A."/>
            <person name="Reimegard J."/>
            <person name="Sonavane S."/>
            <person name="Akerstrom W."/>
            <person name="Nylinder S."/>
            <person name="Hedman E."/>
            <person name="Kallberg Y."/>
        </authorList>
    </citation>
    <scope>NUCLEOTIDE SEQUENCE [LARGE SCALE GENOMIC DNA]</scope>
</reference>
<dbReference type="Gene3D" id="1.20.1250.20">
    <property type="entry name" value="MFS general substrate transporter like domains"/>
    <property type="match status" value="3"/>
</dbReference>
<dbReference type="AlphaFoldDB" id="A0AAV1ZAZ7"/>
<sequence>MHGIRRWYIPKRYIFTGLGFFALMILYSMRASLSVAMVALVNSPEKTSLNATEKFVTCSNLLNYEVNERNFDFQGVKYDWDSTTQGLIFTSFNYGYVPTLLLGGVLSEKFGTKWLLGTSVLMSSFLYLLIPVAASWGSNAFITIRVIAGLTEGVSAPLLTLALSNWSPTSERSRIVSIIFAGVPVGMVIGAPLSGFLCSIDFLGGWPSVFYLFGIIGFVWFLFWIILMSEKPEGHPSISEEELLHIQRGKCDKPQTNHEVPWKDIFLSLPMWATCIAMTGNIFGFIFLSTDLPKYYKAILHVNIRKGGFISALPYVVEFFSLILCAYIADKLREWNKMSITTIRKIFNSVGLFGFALCLIAITQSGCRPELIIGFLCLAMFSNGFLYSGHRAAIIDINPKHSGSRRCYVPKRFIVAFLGFFGLVNVYALRVNLSVAMVAMVNNTEEKANVFNSSGDECPYIIERDDDSTMDQSNLLGEKYDWDAKTQGMIMSSFFYAYFITVLTGGYFAKRFGAKLMFGAGVGSTSVLTLLTPVAVRWGVIPFIVVRALEGVGEGLTYPAINTMVSQWAPKLERSRISSAVFSGAPIGTVLSLSASGLMCKSEALGGWPSVFYVFGAIGCFWYGLWIIFIYETPDEHPTISKEELFLIYESEENQLSQKDLNIPWKKIFTSLPMWGVLFGHVGSYFGLAVLMTELPSYLSGVLHYSVEMSGLLTGLPNLLEALGGMMASYVADKLISSKKMSVTAVRKMFQSI</sequence>
<evidence type="ECO:0000256" key="1">
    <source>
        <dbReference type="ARBA" id="ARBA00004651"/>
    </source>
</evidence>
<feature type="domain" description="Major facilitator superfamily (MFS) profile" evidence="8">
    <location>
        <begin position="411"/>
        <end position="753"/>
    </location>
</feature>
<feature type="transmembrane region" description="Helical" evidence="7">
    <location>
        <begin position="350"/>
        <end position="366"/>
    </location>
</feature>
<keyword evidence="2" id="KW-1003">Cell membrane</keyword>
<accession>A0AAV1ZAZ7</accession>
<dbReference type="InterPro" id="IPR036259">
    <property type="entry name" value="MFS_trans_sf"/>
</dbReference>
<feature type="transmembrane region" description="Helical" evidence="7">
    <location>
        <begin position="308"/>
        <end position="329"/>
    </location>
</feature>
<feature type="transmembrane region" description="Helical" evidence="7">
    <location>
        <begin position="372"/>
        <end position="393"/>
    </location>
</feature>
<keyword evidence="6" id="KW-0325">Glycoprotein</keyword>